<dbReference type="Proteomes" id="UP001283361">
    <property type="component" value="Unassembled WGS sequence"/>
</dbReference>
<dbReference type="AlphaFoldDB" id="A0AAE0Y6G1"/>
<evidence type="ECO:0000313" key="1">
    <source>
        <dbReference type="EMBL" id="KAK3733814.1"/>
    </source>
</evidence>
<reference evidence="1" key="1">
    <citation type="journal article" date="2023" name="G3 (Bethesda)">
        <title>A reference genome for the long-term kleptoplast-retaining sea slug Elysia crispata morphotype clarki.</title>
        <authorList>
            <person name="Eastman K.E."/>
            <person name="Pendleton A.L."/>
            <person name="Shaikh M.A."/>
            <person name="Suttiyut T."/>
            <person name="Ogas R."/>
            <person name="Tomko P."/>
            <person name="Gavelis G."/>
            <person name="Widhalm J.R."/>
            <person name="Wisecaver J.H."/>
        </authorList>
    </citation>
    <scope>NUCLEOTIDE SEQUENCE</scope>
    <source>
        <strain evidence="1">ECLA1</strain>
    </source>
</reference>
<proteinExistence type="predicted"/>
<sequence length="179" mass="19309">MGEALVYKLVTLHAGKLGNCSGNLRGSFGRGNCTLCVETLSVTDRIEPGHDKKQTGKSWDGTIHLNVTGTEVKHQKSPSLMGREIDQPQPTAEVLANRNTNTSDHKPLLSGHPKVMLMNTGPGCSKTASLFQSQSSKGVKSELESLQRASFRSLRGSAMFTPCLNPNYARLSRLCAPVT</sequence>
<organism evidence="1 2">
    <name type="scientific">Elysia crispata</name>
    <name type="common">lettuce slug</name>
    <dbReference type="NCBI Taxonomy" id="231223"/>
    <lineage>
        <taxon>Eukaryota</taxon>
        <taxon>Metazoa</taxon>
        <taxon>Spiralia</taxon>
        <taxon>Lophotrochozoa</taxon>
        <taxon>Mollusca</taxon>
        <taxon>Gastropoda</taxon>
        <taxon>Heterobranchia</taxon>
        <taxon>Euthyneura</taxon>
        <taxon>Panpulmonata</taxon>
        <taxon>Sacoglossa</taxon>
        <taxon>Placobranchoidea</taxon>
        <taxon>Plakobranchidae</taxon>
        <taxon>Elysia</taxon>
    </lineage>
</organism>
<dbReference type="EMBL" id="JAWDGP010006879">
    <property type="protein sequence ID" value="KAK3733814.1"/>
    <property type="molecule type" value="Genomic_DNA"/>
</dbReference>
<evidence type="ECO:0000313" key="2">
    <source>
        <dbReference type="Proteomes" id="UP001283361"/>
    </source>
</evidence>
<keyword evidence="2" id="KW-1185">Reference proteome</keyword>
<accession>A0AAE0Y6G1</accession>
<comment type="caution">
    <text evidence="1">The sequence shown here is derived from an EMBL/GenBank/DDBJ whole genome shotgun (WGS) entry which is preliminary data.</text>
</comment>
<gene>
    <name evidence="1" type="ORF">RRG08_014467</name>
</gene>
<protein>
    <submittedName>
        <fullName evidence="1">Uncharacterized protein</fullName>
    </submittedName>
</protein>
<name>A0AAE0Y6G1_9GAST</name>